<name>A0A3F3A7H2_CLOB6</name>
<organism evidence="1 2">
    <name type="scientific">Clostridium botulinum (strain 657 / Type Ba4)</name>
    <dbReference type="NCBI Taxonomy" id="515621"/>
    <lineage>
        <taxon>Bacteria</taxon>
        <taxon>Bacillati</taxon>
        <taxon>Bacillota</taxon>
        <taxon>Clostridia</taxon>
        <taxon>Eubacteriales</taxon>
        <taxon>Clostridiaceae</taxon>
        <taxon>Clostridium</taxon>
    </lineage>
</organism>
<dbReference type="EMBL" id="CP001083">
    <property type="protein sequence ID" value="ACQ53266.1"/>
    <property type="molecule type" value="Genomic_DNA"/>
</dbReference>
<dbReference type="PROSITE" id="PS51365">
    <property type="entry name" value="RENAL_DIPEPTIDASE_2"/>
    <property type="match status" value="1"/>
</dbReference>
<evidence type="ECO:0000313" key="2">
    <source>
        <dbReference type="Proteomes" id="UP000002333"/>
    </source>
</evidence>
<dbReference type="GO" id="GO:0070573">
    <property type="term" value="F:metallodipeptidase activity"/>
    <property type="evidence" value="ECO:0007669"/>
    <property type="project" value="InterPro"/>
</dbReference>
<dbReference type="InterPro" id="IPR032466">
    <property type="entry name" value="Metal_Hydrolase"/>
</dbReference>
<dbReference type="RefSeq" id="WP_003361177.1">
    <property type="nucleotide sequence ID" value="NC_012658.1"/>
</dbReference>
<dbReference type="PANTHER" id="PTHR10443:SF12">
    <property type="entry name" value="DIPEPTIDASE"/>
    <property type="match status" value="1"/>
</dbReference>
<dbReference type="Proteomes" id="UP000002333">
    <property type="component" value="Chromosome"/>
</dbReference>
<dbReference type="SUPFAM" id="SSF51556">
    <property type="entry name" value="Metallo-dependent hydrolases"/>
    <property type="match status" value="1"/>
</dbReference>
<protein>
    <submittedName>
        <fullName evidence="1">Dipeptidase family protein</fullName>
    </submittedName>
</protein>
<dbReference type="Gene3D" id="3.20.20.140">
    <property type="entry name" value="Metal-dependent hydrolases"/>
    <property type="match status" value="1"/>
</dbReference>
<gene>
    <name evidence="1" type="ordered locus">CLJ_B1261</name>
</gene>
<reference evidence="1 2" key="1">
    <citation type="journal article" date="2007" name="PLoS ONE">
        <title>Analysis of the neurotoxin complex genes in Clostridium botulinum A1-A4 and B1 strains: BoNT/A3, /Ba4 and /B1 clusters are located within plasmids.</title>
        <authorList>
            <person name="Smith T.J."/>
            <person name="Hill K.K."/>
            <person name="Foley B.T."/>
            <person name="Detter J.C."/>
            <person name="Munk A.C."/>
            <person name="Bruce D.C."/>
            <person name="Doggett N.A."/>
            <person name="Smith L.A."/>
            <person name="Marks J.D."/>
            <person name="Xie G."/>
            <person name="Brettin T.S."/>
        </authorList>
    </citation>
    <scope>NUCLEOTIDE SEQUENCE [LARGE SCALE GENOMIC DNA]</scope>
    <source>
        <strain evidence="2">657 / Type Ba4</strain>
    </source>
</reference>
<dbReference type="PANTHER" id="PTHR10443">
    <property type="entry name" value="MICROSOMAL DIPEPTIDASE"/>
    <property type="match status" value="1"/>
</dbReference>
<dbReference type="GO" id="GO:0006508">
    <property type="term" value="P:proteolysis"/>
    <property type="evidence" value="ECO:0007669"/>
    <property type="project" value="InterPro"/>
</dbReference>
<sequence length="322" mass="36370">MNFIDMHCDTIYALTNKKPCSNKNVTINGDETLYKNSLSVDIEKLKTANSLAQFFALFIDITETNSPLKTTLNMLDFFHNELKEYSKCIALAKNYEDINKNLSNNKISALLTIEEGAALEGTLYNLRNFYRLGVRLITLTWNFPNEIGFPNCKKEFMSKGLTPFGLEVVEEMNKLKMIIDVSHLSDGGFYDVVKYSKSPFVASHSNARTITNHPRNLTDDMIKILSNKGGVMGINFEKTFLGQSEEGKISEIISHIKHIKNVGGIDVMCIGSDFDGIETPSEIKSSDEIEKLINALKKESFHESEIEKILYKNALRVIKEIL</sequence>
<accession>A0A3F3A7H2</accession>
<dbReference type="InterPro" id="IPR008257">
    <property type="entry name" value="Pept_M19"/>
</dbReference>
<dbReference type="Pfam" id="PF01244">
    <property type="entry name" value="Peptidase_M19"/>
    <property type="match status" value="1"/>
</dbReference>
<evidence type="ECO:0000313" key="1">
    <source>
        <dbReference type="EMBL" id="ACQ53266.1"/>
    </source>
</evidence>
<dbReference type="AlphaFoldDB" id="A0A3F3A7H2"/>
<proteinExistence type="predicted"/>
<dbReference type="KEGG" id="cbi:CLJ_B1261"/>
<reference evidence="2" key="2">
    <citation type="submission" date="2008-05" db="EMBL/GenBank/DDBJ databases">
        <title>Genome sequence of Clostridium botulinum Ba4 strain 657.</title>
        <authorList>
            <person name="Shrivastava S."/>
            <person name="Brown J.L."/>
            <person name="Bruce D."/>
            <person name="Detter C."/>
            <person name="Munk C."/>
            <person name="Smith L.A."/>
            <person name="Smith T.J."/>
            <person name="Sutton G."/>
            <person name="Brettin T.S."/>
        </authorList>
    </citation>
    <scope>NUCLEOTIDE SEQUENCE [LARGE SCALE GENOMIC DNA]</scope>
    <source>
        <strain evidence="2">657 / Type Ba4</strain>
    </source>
</reference>
<dbReference type="CDD" id="cd01301">
    <property type="entry name" value="rDP_like"/>
    <property type="match status" value="1"/>
</dbReference>